<accession>G3AZT2</accession>
<evidence type="ECO:0000256" key="6">
    <source>
        <dbReference type="ARBA" id="ARBA00023274"/>
    </source>
</evidence>
<dbReference type="KEGG" id="cten:18245578"/>
<evidence type="ECO:0000256" key="3">
    <source>
        <dbReference type="ARBA" id="ARBA00022490"/>
    </source>
</evidence>
<dbReference type="InterPro" id="IPR009018">
    <property type="entry name" value="Signal_recog_particle_SRP9/14"/>
</dbReference>
<dbReference type="RefSeq" id="XP_006684920.1">
    <property type="nucleotide sequence ID" value="XM_006684857.1"/>
</dbReference>
<dbReference type="Pfam" id="PF02290">
    <property type="entry name" value="SRP14"/>
    <property type="match status" value="1"/>
</dbReference>
<comment type="subunit">
    <text evidence="7">Component of a fungal signal recognition particle (SRP) complex that consists of a 7SL RNA molecule (scR1) and at least six protein subunits: SRP72, SRP68, SRP54, SEC65, SRP21 and SRP14.</text>
</comment>
<name>G3AZT2_CANTC</name>
<sequence length="131" mass="14615">MGRLNNGEFLTQVGDILTQNDGKSSIYLTQKRLSPALDLDEPDVNEGVESINDLSSNVVEHKFKSNTQEYPILIRIALGSNGSKQKVKLSTVVEINNLDQFWSDYSSVIKAGFVGLKKKEKKKSKKNKISK</sequence>
<organism evidence="9">
    <name type="scientific">Candida tenuis (strain ATCC 10573 / BCRC 21748 / CBS 615 / JCM 9827 / NBRC 10315 / NRRL Y-1498 / VKM Y-70)</name>
    <name type="common">Yeast</name>
    <name type="synonym">Yamadazyma tenuis</name>
    <dbReference type="NCBI Taxonomy" id="590646"/>
    <lineage>
        <taxon>Eukaryota</taxon>
        <taxon>Fungi</taxon>
        <taxon>Dikarya</taxon>
        <taxon>Ascomycota</taxon>
        <taxon>Saccharomycotina</taxon>
        <taxon>Pichiomycetes</taxon>
        <taxon>Debaryomycetaceae</taxon>
        <taxon>Yamadazyma</taxon>
    </lineage>
</organism>
<dbReference type="SUPFAM" id="SSF54762">
    <property type="entry name" value="Signal recognition particle alu RNA binding heterodimer, SRP9/14"/>
    <property type="match status" value="1"/>
</dbReference>
<keyword evidence="4 7" id="KW-0694">RNA-binding</keyword>
<dbReference type="HOGENOM" id="CLU_094309_3_0_1"/>
<evidence type="ECO:0000313" key="8">
    <source>
        <dbReference type="EMBL" id="EGV65234.1"/>
    </source>
</evidence>
<dbReference type="GO" id="GO:0005786">
    <property type="term" value="C:signal recognition particle, endoplasmic reticulum targeting"/>
    <property type="evidence" value="ECO:0007669"/>
    <property type="project" value="UniProtKB-UniRule"/>
</dbReference>
<reference evidence="8 9" key="1">
    <citation type="journal article" date="2011" name="Proc. Natl. Acad. Sci. U.S.A.">
        <title>Comparative genomics of xylose-fermenting fungi for enhanced biofuel production.</title>
        <authorList>
            <person name="Wohlbach D.J."/>
            <person name="Kuo A."/>
            <person name="Sato T.K."/>
            <person name="Potts K.M."/>
            <person name="Salamov A.A."/>
            <person name="LaButti K.M."/>
            <person name="Sun H."/>
            <person name="Clum A."/>
            <person name="Pangilinan J.L."/>
            <person name="Lindquist E.A."/>
            <person name="Lucas S."/>
            <person name="Lapidus A."/>
            <person name="Jin M."/>
            <person name="Gunawan C."/>
            <person name="Balan V."/>
            <person name="Dale B.E."/>
            <person name="Jeffries T.W."/>
            <person name="Zinkel R."/>
            <person name="Barry K.W."/>
            <person name="Grigoriev I.V."/>
            <person name="Gasch A.P."/>
        </authorList>
    </citation>
    <scope>NUCLEOTIDE SEQUENCE [LARGE SCALE GENOMIC DNA]</scope>
    <source>
        <strain evidence="9">ATCC 10573 / BCRC 21748 / CBS 615 / JCM 9827 / NBRC 10315 / NRRL Y-1498 / VKM Y-70</strain>
    </source>
</reference>
<protein>
    <recommendedName>
        <fullName evidence="7">Signal recognition particle subunit SRP14</fullName>
    </recommendedName>
    <alternativeName>
        <fullName evidence="7">Signal recognition particle 14 kDa protein</fullName>
    </alternativeName>
</protein>
<keyword evidence="6 7" id="KW-0687">Ribonucleoprotein</keyword>
<dbReference type="GO" id="GO:0006614">
    <property type="term" value="P:SRP-dependent cotranslational protein targeting to membrane"/>
    <property type="evidence" value="ECO:0007669"/>
    <property type="project" value="UniProtKB-UniRule"/>
</dbReference>
<dbReference type="EMBL" id="GL996514">
    <property type="protein sequence ID" value="EGV65234.1"/>
    <property type="molecule type" value="Genomic_DNA"/>
</dbReference>
<evidence type="ECO:0000256" key="7">
    <source>
        <dbReference type="RuleBase" id="RU368100"/>
    </source>
</evidence>
<dbReference type="GO" id="GO:0008312">
    <property type="term" value="F:7S RNA binding"/>
    <property type="evidence" value="ECO:0007669"/>
    <property type="project" value="UniProtKB-UniRule"/>
</dbReference>
<dbReference type="InterPro" id="IPR003210">
    <property type="entry name" value="Signal_recog_particle_SRP14"/>
</dbReference>
<dbReference type="Proteomes" id="UP000000707">
    <property type="component" value="Unassembled WGS sequence"/>
</dbReference>
<comment type="similarity">
    <text evidence="2 7">Belongs to the SRP14 family.</text>
</comment>
<dbReference type="GeneID" id="18245578"/>
<dbReference type="PANTHER" id="PTHR12013">
    <property type="entry name" value="SIGNAL RECOGNITION PARTICLE 14 KD PROTEIN"/>
    <property type="match status" value="1"/>
</dbReference>
<keyword evidence="3 7" id="KW-0963">Cytoplasm</keyword>
<evidence type="ECO:0000313" key="9">
    <source>
        <dbReference type="Proteomes" id="UP000000707"/>
    </source>
</evidence>
<evidence type="ECO:0000256" key="5">
    <source>
        <dbReference type="ARBA" id="ARBA00023135"/>
    </source>
</evidence>
<comment type="subcellular location">
    <subcellularLocation>
        <location evidence="1 7">Cytoplasm</location>
    </subcellularLocation>
</comment>
<keyword evidence="5 7" id="KW-0733">Signal recognition particle</keyword>
<keyword evidence="9" id="KW-1185">Reference proteome</keyword>
<comment type="function">
    <text evidence="7">Component of the signal recognition particle (SRP) complex, a ribonucleoprotein complex that mediates the cotranslational targeting of secretory and membrane proteins to the endoplasmic reticulum (ER).</text>
</comment>
<evidence type="ECO:0000256" key="2">
    <source>
        <dbReference type="ARBA" id="ARBA00010349"/>
    </source>
</evidence>
<evidence type="ECO:0000256" key="1">
    <source>
        <dbReference type="ARBA" id="ARBA00004496"/>
    </source>
</evidence>
<dbReference type="Gene3D" id="3.30.720.10">
    <property type="entry name" value="Signal recognition particle alu RNA binding heterodimer, srp9/1"/>
    <property type="match status" value="1"/>
</dbReference>
<proteinExistence type="inferred from homology"/>
<gene>
    <name evidence="8" type="ORF">CANTEDRAFT_102737</name>
</gene>
<dbReference type="GO" id="GO:0030942">
    <property type="term" value="F:endoplasmic reticulum signal peptide binding"/>
    <property type="evidence" value="ECO:0007669"/>
    <property type="project" value="UniProtKB-UniRule"/>
</dbReference>
<dbReference type="eggNOG" id="KOG1761">
    <property type="taxonomic scope" value="Eukaryota"/>
</dbReference>
<dbReference type="AlphaFoldDB" id="G3AZT2"/>
<dbReference type="STRING" id="590646.G3AZT2"/>
<dbReference type="OrthoDB" id="19209at2759"/>
<evidence type="ECO:0000256" key="4">
    <source>
        <dbReference type="ARBA" id="ARBA00022884"/>
    </source>
</evidence>